<evidence type="ECO:0000313" key="5">
    <source>
        <dbReference type="EMBL" id="KAL3766048.1"/>
    </source>
</evidence>
<dbReference type="FunFam" id="1.10.472.10:FF:000093">
    <property type="entry name" value="Predicted protein"/>
    <property type="match status" value="1"/>
</dbReference>
<proteinExistence type="predicted"/>
<dbReference type="InterPro" id="IPR039361">
    <property type="entry name" value="Cyclin"/>
</dbReference>
<dbReference type="EMBL" id="JALLBG020000089">
    <property type="protein sequence ID" value="KAL3766048.1"/>
    <property type="molecule type" value="Genomic_DNA"/>
</dbReference>
<dbReference type="InterPro" id="IPR004367">
    <property type="entry name" value="Cyclin_C-dom"/>
</dbReference>
<feature type="compositionally biased region" description="Polar residues" evidence="2">
    <location>
        <begin position="523"/>
        <end position="533"/>
    </location>
</feature>
<dbReference type="SUPFAM" id="SSF47954">
    <property type="entry name" value="Cyclin-like"/>
    <property type="match status" value="2"/>
</dbReference>
<evidence type="ECO:0000313" key="6">
    <source>
        <dbReference type="Proteomes" id="UP001530293"/>
    </source>
</evidence>
<evidence type="ECO:0008006" key="7">
    <source>
        <dbReference type="Google" id="ProtNLM"/>
    </source>
</evidence>
<dbReference type="InterPro" id="IPR036915">
    <property type="entry name" value="Cyclin-like_sf"/>
</dbReference>
<feature type="region of interest" description="Disordered" evidence="2">
    <location>
        <begin position="434"/>
        <end position="479"/>
    </location>
</feature>
<feature type="compositionally biased region" description="Low complexity" evidence="2">
    <location>
        <begin position="437"/>
        <end position="455"/>
    </location>
</feature>
<feature type="region of interest" description="Disordered" evidence="2">
    <location>
        <begin position="253"/>
        <end position="274"/>
    </location>
</feature>
<dbReference type="Pfam" id="PF02984">
    <property type="entry name" value="Cyclin_C"/>
    <property type="match status" value="1"/>
</dbReference>
<feature type="region of interest" description="Disordered" evidence="2">
    <location>
        <begin position="355"/>
        <end position="396"/>
    </location>
</feature>
<evidence type="ECO:0000259" key="4">
    <source>
        <dbReference type="Pfam" id="PF02984"/>
    </source>
</evidence>
<feature type="region of interest" description="Disordered" evidence="2">
    <location>
        <begin position="1"/>
        <end position="24"/>
    </location>
</feature>
<feature type="domain" description="Cyclin N-terminal" evidence="3">
    <location>
        <begin position="87"/>
        <end position="230"/>
    </location>
</feature>
<comment type="caution">
    <text evidence="5">The sequence shown here is derived from an EMBL/GenBank/DDBJ whole genome shotgun (WGS) entry which is preliminary data.</text>
</comment>
<reference evidence="5 6" key="1">
    <citation type="submission" date="2024-10" db="EMBL/GenBank/DDBJ databases">
        <title>Updated reference genomes for cyclostephanoid diatoms.</title>
        <authorList>
            <person name="Roberts W.R."/>
            <person name="Alverson A.J."/>
        </authorList>
    </citation>
    <scope>NUCLEOTIDE SEQUENCE [LARGE SCALE GENOMIC DNA]</scope>
    <source>
        <strain evidence="5 6">AJA232-27</strain>
    </source>
</reference>
<gene>
    <name evidence="5" type="ORF">ACHAWU_002763</name>
</gene>
<evidence type="ECO:0000256" key="1">
    <source>
        <dbReference type="ARBA" id="ARBA00023127"/>
    </source>
</evidence>
<feature type="compositionally biased region" description="Low complexity" evidence="2">
    <location>
        <begin position="355"/>
        <end position="368"/>
    </location>
</feature>
<feature type="region of interest" description="Disordered" evidence="2">
    <location>
        <begin position="513"/>
        <end position="533"/>
    </location>
</feature>
<evidence type="ECO:0000259" key="3">
    <source>
        <dbReference type="Pfam" id="PF00134"/>
    </source>
</evidence>
<name>A0ABD3MQK7_9STRA</name>
<sequence>MVAAALHLQHPHQPQPHYQECLHSHTSSSKMYQSSFSSPTATMMMSAHDDDNNNKNFINDISIKSNKNSSGIVDIVDIDNNSYLIDHLHFMQEQEETYYPSTSSSSSLHPPSASASFSEDRRTMISWSYDIVDACSIDREMAIIGMSYFDRFLLTSPGISIFSYYHNHNTSRRKFQLAYLTCLVIALKCRGGMQVDSPFVSETICQGMYTPREIVQMERTILEALQWKLNGPSPQEFVSGLLQLLPSSSSSSTSTSSFSPSSSPSGPTAAACSSTNAATQLHEKLKTLANKHIESSMLDYSMARQPPSRIAYAALLVALSKLNHHSTSVFFLGPVERYGWMHTIALVLGISPTTGITSSSREVRQQQPKQRRRCRGDELPSSSDSSPPSQQHSASSYYCPISTTTTTTNRRHSLVGNVVSADYEEEEDMMSVHKYGRSNSSGSTRCSISSSSSRSNANYATPDRRGSSSSSQHPPSAMMHHHLTTESTSMITEYYCTPVGAVLGISSSSDTMNHRQHHRYCTPISNSSSSNLR</sequence>
<feature type="compositionally biased region" description="Low complexity" evidence="2">
    <location>
        <begin position="380"/>
        <end position="396"/>
    </location>
</feature>
<feature type="domain" description="Cyclin C-terminal" evidence="4">
    <location>
        <begin position="277"/>
        <end position="326"/>
    </location>
</feature>
<keyword evidence="6" id="KW-1185">Reference proteome</keyword>
<protein>
    <recommendedName>
        <fullName evidence="7">Cyclin N-terminal domain-containing protein</fullName>
    </recommendedName>
</protein>
<organism evidence="5 6">
    <name type="scientific">Discostella pseudostelligera</name>
    <dbReference type="NCBI Taxonomy" id="259834"/>
    <lineage>
        <taxon>Eukaryota</taxon>
        <taxon>Sar</taxon>
        <taxon>Stramenopiles</taxon>
        <taxon>Ochrophyta</taxon>
        <taxon>Bacillariophyta</taxon>
        <taxon>Coscinodiscophyceae</taxon>
        <taxon>Thalassiosirophycidae</taxon>
        <taxon>Stephanodiscales</taxon>
        <taxon>Stephanodiscaceae</taxon>
        <taxon>Discostella</taxon>
    </lineage>
</organism>
<dbReference type="Proteomes" id="UP001530293">
    <property type="component" value="Unassembled WGS sequence"/>
</dbReference>
<evidence type="ECO:0000256" key="2">
    <source>
        <dbReference type="SAM" id="MobiDB-lite"/>
    </source>
</evidence>
<accession>A0ABD3MQK7</accession>
<dbReference type="PANTHER" id="PTHR10177">
    <property type="entry name" value="CYCLINS"/>
    <property type="match status" value="1"/>
</dbReference>
<dbReference type="Pfam" id="PF00134">
    <property type="entry name" value="Cyclin_N"/>
    <property type="match status" value="1"/>
</dbReference>
<dbReference type="AlphaFoldDB" id="A0ABD3MQK7"/>
<feature type="compositionally biased region" description="Low complexity" evidence="2">
    <location>
        <begin position="1"/>
        <end position="17"/>
    </location>
</feature>
<keyword evidence="1" id="KW-0195">Cyclin</keyword>
<dbReference type="Gene3D" id="1.10.472.10">
    <property type="entry name" value="Cyclin-like"/>
    <property type="match status" value="2"/>
</dbReference>
<dbReference type="InterPro" id="IPR006671">
    <property type="entry name" value="Cyclin_N"/>
</dbReference>
<feature type="compositionally biased region" description="Low complexity" evidence="2">
    <location>
        <begin position="467"/>
        <end position="478"/>
    </location>
</feature>